<sequence>MMVVMPVRWSMQRRVTWMAWAAWGKDRLGRTVEIFMWRISRRAGQTGLVG</sequence>
<name>A0A2T0M543_9ACTN</name>
<evidence type="ECO:0000313" key="1">
    <source>
        <dbReference type="EMBL" id="PRX52357.1"/>
    </source>
</evidence>
<comment type="caution">
    <text evidence="1">The sequence shown here is derived from an EMBL/GenBank/DDBJ whole genome shotgun (WGS) entry which is preliminary data.</text>
</comment>
<organism evidence="1 2">
    <name type="scientific">Nonomuraea fuscirosea</name>
    <dbReference type="NCBI Taxonomy" id="1291556"/>
    <lineage>
        <taxon>Bacteria</taxon>
        <taxon>Bacillati</taxon>
        <taxon>Actinomycetota</taxon>
        <taxon>Actinomycetes</taxon>
        <taxon>Streptosporangiales</taxon>
        <taxon>Streptosporangiaceae</taxon>
        <taxon>Nonomuraea</taxon>
    </lineage>
</organism>
<gene>
    <name evidence="1" type="ORF">B0I32_132107</name>
</gene>
<keyword evidence="2" id="KW-1185">Reference proteome</keyword>
<dbReference type="Proteomes" id="UP000238312">
    <property type="component" value="Unassembled WGS sequence"/>
</dbReference>
<dbReference type="EMBL" id="PVNG01000032">
    <property type="protein sequence ID" value="PRX52357.1"/>
    <property type="molecule type" value="Genomic_DNA"/>
</dbReference>
<protein>
    <submittedName>
        <fullName evidence="1">Uncharacterized protein</fullName>
    </submittedName>
</protein>
<evidence type="ECO:0000313" key="2">
    <source>
        <dbReference type="Proteomes" id="UP000238312"/>
    </source>
</evidence>
<reference evidence="1 2" key="1">
    <citation type="submission" date="2018-03" db="EMBL/GenBank/DDBJ databases">
        <title>Genomic Encyclopedia of Type Strains, Phase III (KMG-III): the genomes of soil and plant-associated and newly described type strains.</title>
        <authorList>
            <person name="Whitman W."/>
        </authorList>
    </citation>
    <scope>NUCLEOTIDE SEQUENCE [LARGE SCALE GENOMIC DNA]</scope>
    <source>
        <strain evidence="1 2">CGMCC 4.7104</strain>
    </source>
</reference>
<dbReference type="AlphaFoldDB" id="A0A2T0M543"/>
<proteinExistence type="predicted"/>
<accession>A0A2T0M543</accession>